<protein>
    <submittedName>
        <fullName evidence="1">Uncharacterized protein</fullName>
    </submittedName>
</protein>
<gene>
    <name evidence="1" type="ORF">Patl1_20435</name>
</gene>
<proteinExistence type="predicted"/>
<keyword evidence="2" id="KW-1185">Reference proteome</keyword>
<comment type="caution">
    <text evidence="1">The sequence shown here is derived from an EMBL/GenBank/DDBJ whole genome shotgun (WGS) entry which is preliminary data.</text>
</comment>
<organism evidence="1 2">
    <name type="scientific">Pistacia atlantica</name>
    <dbReference type="NCBI Taxonomy" id="434234"/>
    <lineage>
        <taxon>Eukaryota</taxon>
        <taxon>Viridiplantae</taxon>
        <taxon>Streptophyta</taxon>
        <taxon>Embryophyta</taxon>
        <taxon>Tracheophyta</taxon>
        <taxon>Spermatophyta</taxon>
        <taxon>Magnoliopsida</taxon>
        <taxon>eudicotyledons</taxon>
        <taxon>Gunneridae</taxon>
        <taxon>Pentapetalae</taxon>
        <taxon>rosids</taxon>
        <taxon>malvids</taxon>
        <taxon>Sapindales</taxon>
        <taxon>Anacardiaceae</taxon>
        <taxon>Pistacia</taxon>
    </lineage>
</organism>
<sequence length="1373" mass="150356">MSPAAATVEFHSPFTIKPSSFVQNPNSNPNFDPCSSSGDHLQNLPNATNSSSSSSTAFGFGVGVGVGCGTRSRTGSVRNKPRLLKVRKQVGRSRNEASETASDFNPFRSKVEDSDSINGNSYNSSFSSNGVLENTNSVSNKFSFDNDNVGFVFGAKKSDVGKVSESELEKLDKMGLVFDDDGCDFCLNLKSEKGESSESAKNKNPDSENVDFVFGVNGSGMGSSSNSEKRECCRNMGDSCLGFVFGSSWHNSMSNVNSEESECCENNGTPVSDDQGKMKVQSEIESEKVETNEVRFKCNESFSCREDYGKGAFVFGADNKKSFGNDNIIERTVNDNVDFNLCYESKFLSESSSSSNNMVGASSTNPVFKLPDEMKKLNINECENDDGADRKYDSNKNSCAHGDSKFVFTSGVKPSSSFSVDSNPTREQISGIGAAVGTKVEDKCGTVDSNHTVFGNSCNIKSAPSAYDFIRETASSANNYVPEATSLDGVQKKGENSSQGLGISFAEFITPNGDCFKANLCPELSGKLEFSAKSKSGKDKRSKKTRGKLKQPSFLKKGLKQVHMQKEGNLQENPTSPECYSPMDFSPYVEATVSDMPLRETLVRSNESFHTDNSCATSTSHHCVTTDFKDGNLASAERFDINIGDQNCRQPNKESYGHHPESSHDGDCSLKGFVFGSETAYSSFNQEQVYCSSGSTGPSVAHADGLNTNIPENVLYCFASGVQEQKYFTFSASSTAEGGLTSRRLLLQKKTKKRVVNGSFIISPSSNVKVSSVHGQEEDRYTSKGEVGTISELAEQVRLGFVSSRASFQEACEVWRQRGNQAYKNGNLSKAEEFYTQGINSAPPGETAGCCIKPLVLCYSNRAATKISLGRMREAIEDCLIAANIDPNFLKVYKRAANCHLVLGEVENALHYYNKLLESGPDVCLDRRIIIEAAEGLQKAQKVAECTNRSAKFLEQKTLEAASDALEIIVEALSISSCSEKLLEMKAEALYLLRKYQEAIQLCEQTLDVAEKNFASVGTDNDSVNVNASGSIRYSLARLWRWRLISKSYFCLGKLEAALDLLQKLEQVGSLKDKHGSQMLESSISLAATIRELLRCKNAGNEAVRSGRYAEAVEHYTTALSSNIESRPFAAICFCNRAAALQALGQIADAIADCSLAMALDGNYTKAVSRRAVLHEMIRDYVQAATDLQRLVSILENRSNEKAKQSGSPSRSTGGKEIRQAHRHISLMEEEAKKGVPLDLYLILGVKASDAASDIKKAYRKAALRHHPDKAGQFLARTESGVEGRLWKEIAHEVHKDADRLFKMIGEAYAVLSDPTKRSEYDLEEEIRKAPKESHRSSPYGRPSDAYGFTSRRSANKQYWQENWKKYGNSYPQ</sequence>
<accession>A0ACC1BMQ0</accession>
<name>A0ACC1BMQ0_9ROSI</name>
<evidence type="ECO:0000313" key="2">
    <source>
        <dbReference type="Proteomes" id="UP001164250"/>
    </source>
</evidence>
<dbReference type="Proteomes" id="UP001164250">
    <property type="component" value="Chromosome 4"/>
</dbReference>
<dbReference type="EMBL" id="CM047900">
    <property type="protein sequence ID" value="KAJ0100190.1"/>
    <property type="molecule type" value="Genomic_DNA"/>
</dbReference>
<evidence type="ECO:0000313" key="1">
    <source>
        <dbReference type="EMBL" id="KAJ0100190.1"/>
    </source>
</evidence>
<reference evidence="2" key="1">
    <citation type="journal article" date="2023" name="G3 (Bethesda)">
        <title>Genome assembly and association tests identify interacting loci associated with vigor, precocity, and sex in interspecific pistachio rootstocks.</title>
        <authorList>
            <person name="Palmer W."/>
            <person name="Jacygrad E."/>
            <person name="Sagayaradj S."/>
            <person name="Cavanaugh K."/>
            <person name="Han R."/>
            <person name="Bertier L."/>
            <person name="Beede B."/>
            <person name="Kafkas S."/>
            <person name="Golino D."/>
            <person name="Preece J."/>
            <person name="Michelmore R."/>
        </authorList>
    </citation>
    <scope>NUCLEOTIDE SEQUENCE [LARGE SCALE GENOMIC DNA]</scope>
</reference>